<name>A0A1I8MY33_MUSDO</name>
<dbReference type="GeneID" id="101901150"/>
<dbReference type="Proteomes" id="UP001652621">
    <property type="component" value="Unplaced"/>
</dbReference>
<dbReference type="VEuPathDB" id="VectorBase:MDOA009597"/>
<evidence type="ECO:0000313" key="3">
    <source>
        <dbReference type="Proteomes" id="UP001652621"/>
    </source>
</evidence>
<dbReference type="InterPro" id="IPR031934">
    <property type="entry name" value="DUF4769"/>
</dbReference>
<dbReference type="Pfam" id="PF15992">
    <property type="entry name" value="DUF4769"/>
    <property type="match status" value="1"/>
</dbReference>
<sequence length="783" mass="91763">MDVPELPKESIERLRKLLKSWRLEFLLEQFIDEKIDEEVLQMIDATHIDLLLHKYPMGVQIRFSHNLEKWRRNIGKPLRATYFREFSTTHLNTKEIYGESTCPQTTTLPMEDKGYQSSEIAASPEDNISIISNEMSSWKTSSEDLSIITGKSKDIQGKTKKSSKIDLEEILTNSPPNGPDLIELYRKQKHFNHLDRKRLISTIVNYYLECKLPMDLATSYDLENAILKMFPNENLRLYRSTKYGKIICRYNREMKKERECEEMRERGVKDNNALDMSQYLPNESFLMDENDSEDPEANVLINHDILIQTVHQGQKKFTKIRTPFFYNSFLTTACENFNITNVNDYCLHINGCEIEEDRFKNFILKFYKSPTFSIELKSKLNAEDKLDLSQHLPDVEYIKNIPALVPLVKMYKAGKRLENADRTTIAKSVIDECLKINPGRVLKKSDFLILTKAICELFPTEVPSTYYIPCQNSNPARGKLFYTYANKRSLLYSTGLLAPKPREKRKISSLSDLEDSDKSHDDDDARERPSRRKRLKESKEFSIHTPLDMETLMDKWQECHERRREELMNGILTPKKYMKKYTILQGERGLRLIELDVRELYPNMESIETWLILYEKVVAKVRSVKKIEHVQKILWDIDASEDIRYRASLALDLLVYIFPSCGRVSKPEVQNRFLKQYQSMESLLSDGCPQELQLRYVHQNHKIVYADFMACGGYIFKFHDLLDALTHCFHYIKALNLEYPKISLYLWQFVQLAIFQIDIESGQLTQIESTLNDLLQVPTTMEI</sequence>
<keyword evidence="3" id="KW-1185">Reference proteome</keyword>
<feature type="region of interest" description="Disordered" evidence="1">
    <location>
        <begin position="507"/>
        <end position="538"/>
    </location>
</feature>
<evidence type="ECO:0000313" key="2">
    <source>
        <dbReference type="EnsemblMetazoa" id="MDOA009597-PA"/>
    </source>
</evidence>
<protein>
    <submittedName>
        <fullName evidence="4">Uncharacterized protein LOC101901150</fullName>
    </submittedName>
</protein>
<dbReference type="RefSeq" id="XP_005186935.1">
    <property type="nucleotide sequence ID" value="XM_005186878.3"/>
</dbReference>
<dbReference type="eggNOG" id="KOG1041">
    <property type="taxonomic scope" value="Eukaryota"/>
</dbReference>
<evidence type="ECO:0000256" key="1">
    <source>
        <dbReference type="SAM" id="MobiDB-lite"/>
    </source>
</evidence>
<dbReference type="OrthoDB" id="7699470at2759"/>
<dbReference type="EnsemblMetazoa" id="MDOA009597-RA">
    <property type="protein sequence ID" value="MDOA009597-PA"/>
    <property type="gene ID" value="MDOA009597"/>
</dbReference>
<reference evidence="4" key="2">
    <citation type="submission" date="2025-04" db="UniProtKB">
        <authorList>
            <consortium name="RefSeq"/>
        </authorList>
    </citation>
    <scope>IDENTIFICATION</scope>
    <source>
        <strain evidence="4">Aabys</strain>
    </source>
</reference>
<gene>
    <name evidence="2" type="primary">101901150</name>
    <name evidence="4" type="synonym">LOC101901150</name>
</gene>
<evidence type="ECO:0000313" key="4">
    <source>
        <dbReference type="RefSeq" id="XP_005186935.1"/>
    </source>
</evidence>
<dbReference type="AlphaFoldDB" id="A0A1I8MY33"/>
<reference evidence="2" key="1">
    <citation type="submission" date="2020-05" db="UniProtKB">
        <authorList>
            <consortium name="EnsemblMetazoa"/>
        </authorList>
    </citation>
    <scope>IDENTIFICATION</scope>
    <source>
        <strain evidence="2">Aabys</strain>
    </source>
</reference>
<dbReference type="KEGG" id="mde:101901150"/>
<accession>A0A1I8MY33</accession>
<dbReference type="VEuPathDB" id="VectorBase:MDOMA2_012707"/>
<proteinExistence type="predicted"/>
<organism evidence="2">
    <name type="scientific">Musca domestica</name>
    <name type="common">House fly</name>
    <dbReference type="NCBI Taxonomy" id="7370"/>
    <lineage>
        <taxon>Eukaryota</taxon>
        <taxon>Metazoa</taxon>
        <taxon>Ecdysozoa</taxon>
        <taxon>Arthropoda</taxon>
        <taxon>Hexapoda</taxon>
        <taxon>Insecta</taxon>
        <taxon>Pterygota</taxon>
        <taxon>Neoptera</taxon>
        <taxon>Endopterygota</taxon>
        <taxon>Diptera</taxon>
        <taxon>Brachycera</taxon>
        <taxon>Muscomorpha</taxon>
        <taxon>Muscoidea</taxon>
        <taxon>Muscidae</taxon>
        <taxon>Musca</taxon>
    </lineage>
</organism>
<dbReference type="STRING" id="7370.A0A1I8MY33"/>
<feature type="compositionally biased region" description="Basic and acidic residues" evidence="1">
    <location>
        <begin position="516"/>
        <end position="528"/>
    </location>
</feature>